<dbReference type="AlphaFoldDB" id="A0A381SMS3"/>
<reference evidence="1" key="1">
    <citation type="submission" date="2018-05" db="EMBL/GenBank/DDBJ databases">
        <authorList>
            <person name="Lanie J.A."/>
            <person name="Ng W.-L."/>
            <person name="Kazmierczak K.M."/>
            <person name="Andrzejewski T.M."/>
            <person name="Davidsen T.M."/>
            <person name="Wayne K.J."/>
            <person name="Tettelin H."/>
            <person name="Glass J.I."/>
            <person name="Rusch D."/>
            <person name="Podicherti R."/>
            <person name="Tsui H.-C.T."/>
            <person name="Winkler M.E."/>
        </authorList>
    </citation>
    <scope>NUCLEOTIDE SEQUENCE</scope>
</reference>
<name>A0A381SMS3_9ZZZZ</name>
<proteinExistence type="predicted"/>
<accession>A0A381SMS3</accession>
<evidence type="ECO:0000313" key="1">
    <source>
        <dbReference type="EMBL" id="SVA05296.1"/>
    </source>
</evidence>
<protein>
    <submittedName>
        <fullName evidence="1">Uncharacterized protein</fullName>
    </submittedName>
</protein>
<sequence>MFFTAPGFWRRRERNSSLSFFLNVLILLFLLFPEIPGVLLAGEKALLEFTDNDSRGGWLSGELIFTVPEIINSSEQSVKISKYVLRWGNNPHQRLGMFLPIVTLQPAESGSRMRIKFKETKIPPGATHILLYARNENEEEMEHYSLTLIDKGVPNSKPQEIVFEQTGKTGNRIQGKISLTRAWDERDLTHYAVYWGEAPETVLRSQPTVTVIEKKSWFGSLTSQLQAPWKLNTISEEIDVLLAQEATHLLVFSRNSAGQLNDGISVRLEVTQDEEKAKSKKMRLKLKPAPSGMIAGVVSLVRSEEEADSEHYLLFWGKNEKTRLADQPALTQFEVNKIRDGLTVKEIQVSTLTVMDQNLQVSPVKDAGPELKYEFPPQTFIPEDATHILAYTQQKFWFQDDAERRLIGPVANVSLEDPDGSRKKEKKKSKIKEGLKNFSIKQFKNKSVLSQEKKENPDSVFQVEKPKGMKIRKGPDWRISEYRGLGLGLSFSGLNGIATFYDYNLDDNQQLHFSLELTGPQVSSTFKALRLTEESTDMQSIATSGSGNSLEINRTLLSATYRWFVDDSVIWGITEGFYYGAGGGWGYATLKYQGRDANAVSSVSDDTETFNSTATVYSHSTEGVGLFAVLDAGWQGLENYYFQVSLQPSIYFYYKDGFQETSIPVDPNQRSTVKDRWSRAKDLSRLLLGFGVFF</sequence>
<dbReference type="EMBL" id="UINC01003323">
    <property type="protein sequence ID" value="SVA05296.1"/>
    <property type="molecule type" value="Genomic_DNA"/>
</dbReference>
<gene>
    <name evidence="1" type="ORF">METZ01_LOCUS58150</name>
</gene>
<organism evidence="1">
    <name type="scientific">marine metagenome</name>
    <dbReference type="NCBI Taxonomy" id="408172"/>
    <lineage>
        <taxon>unclassified sequences</taxon>
        <taxon>metagenomes</taxon>
        <taxon>ecological metagenomes</taxon>
    </lineage>
</organism>